<dbReference type="EMBL" id="QRVN01000006">
    <property type="protein sequence ID" value="RGS47976.1"/>
    <property type="molecule type" value="Genomic_DNA"/>
</dbReference>
<evidence type="ECO:0000313" key="2">
    <source>
        <dbReference type="Proteomes" id="UP000286113"/>
    </source>
</evidence>
<name>A0AA92W2A1_9BACT</name>
<reference evidence="1 2" key="1">
    <citation type="submission" date="2018-08" db="EMBL/GenBank/DDBJ databases">
        <title>A genome reference for cultivated species of the human gut microbiota.</title>
        <authorList>
            <person name="Zou Y."/>
            <person name="Xue W."/>
            <person name="Luo G."/>
        </authorList>
    </citation>
    <scope>NUCLEOTIDE SEQUENCE [LARGE SCALE GENOMIC DNA]</scope>
    <source>
        <strain evidence="1 2">AF22-1</strain>
    </source>
</reference>
<comment type="caution">
    <text evidence="1">The sequence shown here is derived from an EMBL/GenBank/DDBJ whole genome shotgun (WGS) entry which is preliminary data.</text>
</comment>
<dbReference type="Proteomes" id="UP000286113">
    <property type="component" value="Unassembled WGS sequence"/>
</dbReference>
<organism evidence="1 2">
    <name type="scientific">Segatella copri</name>
    <dbReference type="NCBI Taxonomy" id="165179"/>
    <lineage>
        <taxon>Bacteria</taxon>
        <taxon>Pseudomonadati</taxon>
        <taxon>Bacteroidota</taxon>
        <taxon>Bacteroidia</taxon>
        <taxon>Bacteroidales</taxon>
        <taxon>Prevotellaceae</taxon>
        <taxon>Segatella</taxon>
    </lineage>
</organism>
<dbReference type="AlphaFoldDB" id="A0AA92W2A1"/>
<gene>
    <name evidence="1" type="ORF">DWX90_04800</name>
</gene>
<proteinExistence type="predicted"/>
<accession>A0AA92W2A1</accession>
<sequence>MKKIAFILCLLCTILFMVYILFSFFRYVNFRVDSAGIQKLNLVGENDANMYLLTLKLTHCNKQLYFGGIPYPGGISDSVIQIKGYDEKGKTLDEKVLCFPKSQDDSIRTIWLNYENKEVPCNYCLNIDKLQKELNSMTQNIRGEYYSKEEDAHYMYRLFCVPKGQPLPKKLIFRFDKYSIECDVNNIPKRVKVTRIDKMEP</sequence>
<evidence type="ECO:0000313" key="1">
    <source>
        <dbReference type="EMBL" id="RGS47976.1"/>
    </source>
</evidence>
<protein>
    <submittedName>
        <fullName evidence="1">Uncharacterized protein</fullName>
    </submittedName>
</protein>